<evidence type="ECO:0000313" key="2">
    <source>
        <dbReference type="EMBL" id="SPJ27668.1"/>
    </source>
</evidence>
<name>A0A2R8C5H5_9RHOB</name>
<sequence length="76" mass="8444">MAVTRSPVDVAILLDLLFALAFDIHPMAHFKTIGPEPPLADVLNALQQRHQNGHSHTTQHSWLGKTAPSILRQCRI</sequence>
<protein>
    <submittedName>
        <fullName evidence="2">Uncharacterized protein</fullName>
    </submittedName>
</protein>
<accession>A0A2R8C5H5</accession>
<dbReference type="EMBL" id="ONZG01000002">
    <property type="protein sequence ID" value="SPJ27668.1"/>
    <property type="molecule type" value="Genomic_DNA"/>
</dbReference>
<dbReference type="AlphaFoldDB" id="A0A2R8C5H5"/>
<feature type="region of interest" description="Disordered" evidence="1">
    <location>
        <begin position="53"/>
        <end position="76"/>
    </location>
</feature>
<proteinExistence type="predicted"/>
<gene>
    <name evidence="2" type="ORF">TRM7615_01159</name>
</gene>
<dbReference type="Proteomes" id="UP000244898">
    <property type="component" value="Unassembled WGS sequence"/>
</dbReference>
<evidence type="ECO:0000256" key="1">
    <source>
        <dbReference type="SAM" id="MobiDB-lite"/>
    </source>
</evidence>
<reference evidence="3" key="1">
    <citation type="submission" date="2018-03" db="EMBL/GenBank/DDBJ databases">
        <authorList>
            <person name="Rodrigo-Torres L."/>
            <person name="Arahal R. D."/>
            <person name="Lucena T."/>
        </authorList>
    </citation>
    <scope>NUCLEOTIDE SEQUENCE [LARGE SCALE GENOMIC DNA]</scope>
    <source>
        <strain evidence="3">CECT 7615</strain>
    </source>
</reference>
<organism evidence="2 3">
    <name type="scientific">Falsiruegeria mediterranea M17</name>
    <dbReference type="NCBI Taxonomy" id="1200281"/>
    <lineage>
        <taxon>Bacteria</taxon>
        <taxon>Pseudomonadati</taxon>
        <taxon>Pseudomonadota</taxon>
        <taxon>Alphaproteobacteria</taxon>
        <taxon>Rhodobacterales</taxon>
        <taxon>Roseobacteraceae</taxon>
        <taxon>Falsiruegeria</taxon>
    </lineage>
</organism>
<keyword evidence="3" id="KW-1185">Reference proteome</keyword>
<evidence type="ECO:0000313" key="3">
    <source>
        <dbReference type="Proteomes" id="UP000244898"/>
    </source>
</evidence>